<dbReference type="GO" id="GO:0044209">
    <property type="term" value="P:AMP salvage"/>
    <property type="evidence" value="ECO:0007669"/>
    <property type="project" value="UniProtKB-UniRule"/>
</dbReference>
<dbReference type="HAMAP" id="MF_00235">
    <property type="entry name" value="Adenylate_kinase_Adk"/>
    <property type="match status" value="1"/>
</dbReference>
<comment type="subcellular location">
    <subcellularLocation>
        <location evidence="5 7">Cytoplasm</location>
    </subcellularLocation>
</comment>
<dbReference type="SUPFAM" id="SSF52540">
    <property type="entry name" value="P-loop containing nucleoside triphosphate hydrolases"/>
    <property type="match status" value="1"/>
</dbReference>
<dbReference type="InterPro" id="IPR000850">
    <property type="entry name" value="Adenylat/UMP-CMP_kin"/>
</dbReference>
<feature type="binding site" evidence="5">
    <location>
        <position position="31"/>
    </location>
    <ligand>
        <name>AMP</name>
        <dbReference type="ChEBI" id="CHEBI:456215"/>
    </ligand>
</feature>
<keyword evidence="3 5" id="KW-0547">Nucleotide-binding</keyword>
<comment type="pathway">
    <text evidence="5">Purine metabolism; AMP biosynthesis via salvage pathway; AMP from ADP: step 1/1.</text>
</comment>
<dbReference type="GO" id="GO:0005524">
    <property type="term" value="F:ATP binding"/>
    <property type="evidence" value="ECO:0007669"/>
    <property type="project" value="UniProtKB-UniRule"/>
</dbReference>
<feature type="binding site" evidence="5">
    <location>
        <position position="172"/>
    </location>
    <ligand>
        <name>ATP</name>
        <dbReference type="ChEBI" id="CHEBI:30616"/>
    </ligand>
</feature>
<dbReference type="Pfam" id="PF00406">
    <property type="entry name" value="ADK"/>
    <property type="match status" value="1"/>
</dbReference>
<dbReference type="Gene3D" id="3.40.50.300">
    <property type="entry name" value="P-loop containing nucleotide triphosphate hydrolases"/>
    <property type="match status" value="1"/>
</dbReference>
<feature type="binding site" evidence="5">
    <location>
        <position position="133"/>
    </location>
    <ligand>
        <name>AMP</name>
        <dbReference type="ChEBI" id="CHEBI:456215"/>
    </ligand>
</feature>
<keyword evidence="5" id="KW-0963">Cytoplasm</keyword>
<dbReference type="InterPro" id="IPR027417">
    <property type="entry name" value="P-loop_NTPase"/>
</dbReference>
<dbReference type="Proteomes" id="UP000318017">
    <property type="component" value="Chromosome"/>
</dbReference>
<comment type="function">
    <text evidence="5">Catalyzes the reversible transfer of the terminal phosphate group between ATP and AMP. Plays an important role in cellular energy homeostasis and in adenine nucleotide metabolism.</text>
</comment>
<comment type="catalytic activity">
    <reaction evidence="5 7">
        <text>AMP + ATP = 2 ADP</text>
        <dbReference type="Rhea" id="RHEA:12973"/>
        <dbReference type="ChEBI" id="CHEBI:30616"/>
        <dbReference type="ChEBI" id="CHEBI:456215"/>
        <dbReference type="ChEBI" id="CHEBI:456216"/>
        <dbReference type="EC" id="2.7.4.3"/>
    </reaction>
</comment>
<keyword evidence="1 5" id="KW-0808">Transferase</keyword>
<dbReference type="UniPathway" id="UPA00588">
    <property type="reaction ID" value="UER00649"/>
</dbReference>
<comment type="similarity">
    <text evidence="5 6">Belongs to the adenylate kinase family.</text>
</comment>
<dbReference type="RefSeq" id="WP_145074417.1">
    <property type="nucleotide sequence ID" value="NZ_CP036298.1"/>
</dbReference>
<comment type="domain">
    <text evidence="5">Consists of three domains, a large central CORE domain and two small peripheral domains, NMPbind and LID, which undergo movements during catalysis. The LID domain closes over the site of phosphoryl transfer upon ATP binding. Assembling and dissambling the active center during each catalytic cycle provides an effective means to prevent ATP hydrolysis.</text>
</comment>
<dbReference type="NCBIfam" id="NF011105">
    <property type="entry name" value="PRK14532.1"/>
    <property type="match status" value="1"/>
</dbReference>
<evidence type="ECO:0000256" key="2">
    <source>
        <dbReference type="ARBA" id="ARBA00022727"/>
    </source>
</evidence>
<evidence type="ECO:0000256" key="4">
    <source>
        <dbReference type="ARBA" id="ARBA00022777"/>
    </source>
</evidence>
<dbReference type="InterPro" id="IPR033690">
    <property type="entry name" value="Adenylat_kinase_CS"/>
</dbReference>
<dbReference type="NCBIfam" id="NF001381">
    <property type="entry name" value="PRK00279.1-3"/>
    <property type="match status" value="1"/>
</dbReference>
<keyword evidence="4 5" id="KW-0418">Kinase</keyword>
<keyword evidence="5 7" id="KW-0067">ATP-binding</keyword>
<proteinExistence type="inferred from homology"/>
<feature type="binding site" evidence="5">
    <location>
        <position position="127"/>
    </location>
    <ligand>
        <name>ATP</name>
        <dbReference type="ChEBI" id="CHEBI:30616"/>
    </ligand>
</feature>
<evidence type="ECO:0000256" key="6">
    <source>
        <dbReference type="RuleBase" id="RU003330"/>
    </source>
</evidence>
<feature type="region of interest" description="NMP" evidence="5">
    <location>
        <begin position="30"/>
        <end position="59"/>
    </location>
</feature>
<protein>
    <recommendedName>
        <fullName evidence="5 7">Adenylate kinase</fullName>
        <shortName evidence="5">AK</shortName>
        <ecNumber evidence="5 7">2.7.4.3</ecNumber>
    </recommendedName>
    <alternativeName>
        <fullName evidence="5">ATP-AMP transphosphorylase</fullName>
    </alternativeName>
    <alternativeName>
        <fullName evidence="5">ATP:AMP phosphotransferase</fullName>
    </alternativeName>
    <alternativeName>
        <fullName evidence="5">Adenylate monophosphate kinase</fullName>
    </alternativeName>
</protein>
<evidence type="ECO:0000256" key="5">
    <source>
        <dbReference type="HAMAP-Rule" id="MF_00235"/>
    </source>
</evidence>
<feature type="binding site" evidence="5">
    <location>
        <begin position="10"/>
        <end position="15"/>
    </location>
    <ligand>
        <name>ATP</name>
        <dbReference type="ChEBI" id="CHEBI:30616"/>
    </ligand>
</feature>
<dbReference type="GO" id="GO:0005737">
    <property type="term" value="C:cytoplasm"/>
    <property type="evidence" value="ECO:0007669"/>
    <property type="project" value="UniProtKB-SubCell"/>
</dbReference>
<evidence type="ECO:0000313" key="8">
    <source>
        <dbReference type="EMBL" id="QDV22626.1"/>
    </source>
</evidence>
<dbReference type="GO" id="GO:0004017">
    <property type="term" value="F:AMP kinase activity"/>
    <property type="evidence" value="ECO:0007669"/>
    <property type="project" value="UniProtKB-UniRule"/>
</dbReference>
<dbReference type="AlphaFoldDB" id="A0A518G1Y2"/>
<feature type="binding site" evidence="5">
    <location>
        <position position="144"/>
    </location>
    <ligand>
        <name>AMP</name>
        <dbReference type="ChEBI" id="CHEBI:456215"/>
    </ligand>
</feature>
<dbReference type="PANTHER" id="PTHR23359">
    <property type="entry name" value="NUCLEOTIDE KINASE"/>
    <property type="match status" value="1"/>
</dbReference>
<comment type="subunit">
    <text evidence="5 7">Monomer.</text>
</comment>
<dbReference type="EMBL" id="CP036298">
    <property type="protein sequence ID" value="QDV22626.1"/>
    <property type="molecule type" value="Genomic_DNA"/>
</dbReference>
<reference evidence="8 9" key="1">
    <citation type="submission" date="2019-02" db="EMBL/GenBank/DDBJ databases">
        <title>Deep-cultivation of Planctomycetes and their phenomic and genomic characterization uncovers novel biology.</title>
        <authorList>
            <person name="Wiegand S."/>
            <person name="Jogler M."/>
            <person name="Boedeker C."/>
            <person name="Pinto D."/>
            <person name="Vollmers J."/>
            <person name="Rivas-Marin E."/>
            <person name="Kohn T."/>
            <person name="Peeters S.H."/>
            <person name="Heuer A."/>
            <person name="Rast P."/>
            <person name="Oberbeckmann S."/>
            <person name="Bunk B."/>
            <person name="Jeske O."/>
            <person name="Meyerdierks A."/>
            <person name="Storesund J.E."/>
            <person name="Kallscheuer N."/>
            <person name="Luecker S."/>
            <person name="Lage O.M."/>
            <person name="Pohl T."/>
            <person name="Merkel B.J."/>
            <person name="Hornburger P."/>
            <person name="Mueller R.-W."/>
            <person name="Bruemmer F."/>
            <person name="Labrenz M."/>
            <person name="Spormann A.M."/>
            <person name="Op den Camp H."/>
            <person name="Overmann J."/>
            <person name="Amann R."/>
            <person name="Jetten M.S.M."/>
            <person name="Mascher T."/>
            <person name="Medema M.H."/>
            <person name="Devos D.P."/>
            <person name="Kaster A.-K."/>
            <person name="Ovreas L."/>
            <person name="Rohde M."/>
            <person name="Galperin M.Y."/>
            <person name="Jogler C."/>
        </authorList>
    </citation>
    <scope>NUCLEOTIDE SEQUENCE [LARGE SCALE GENOMIC DNA]</scope>
    <source>
        <strain evidence="8 9">Q31a</strain>
    </source>
</reference>
<dbReference type="EC" id="2.7.4.3" evidence="5 7"/>
<dbReference type="KEGG" id="ahel:Q31a_09120"/>
<keyword evidence="9" id="KW-1185">Reference proteome</keyword>
<comment type="caution">
    <text evidence="5">Lacks conserved residue(s) required for the propagation of feature annotation.</text>
</comment>
<feature type="binding site" evidence="5">
    <location>
        <position position="36"/>
    </location>
    <ligand>
        <name>AMP</name>
        <dbReference type="ChEBI" id="CHEBI:456215"/>
    </ligand>
</feature>
<feature type="binding site" evidence="5">
    <location>
        <position position="92"/>
    </location>
    <ligand>
        <name>AMP</name>
        <dbReference type="ChEBI" id="CHEBI:456215"/>
    </ligand>
</feature>
<accession>A0A518G1Y2</accession>
<organism evidence="8 9">
    <name type="scientific">Aureliella helgolandensis</name>
    <dbReference type="NCBI Taxonomy" id="2527968"/>
    <lineage>
        <taxon>Bacteria</taxon>
        <taxon>Pseudomonadati</taxon>
        <taxon>Planctomycetota</taxon>
        <taxon>Planctomycetia</taxon>
        <taxon>Pirellulales</taxon>
        <taxon>Pirellulaceae</taxon>
        <taxon>Aureliella</taxon>
    </lineage>
</organism>
<evidence type="ECO:0000313" key="9">
    <source>
        <dbReference type="Proteomes" id="UP000318017"/>
    </source>
</evidence>
<dbReference type="PROSITE" id="PS00113">
    <property type="entry name" value="ADENYLATE_KINASE"/>
    <property type="match status" value="1"/>
</dbReference>
<dbReference type="CDD" id="cd01428">
    <property type="entry name" value="ADK"/>
    <property type="match status" value="1"/>
</dbReference>
<gene>
    <name evidence="8" type="primary">adk_1</name>
    <name evidence="5" type="synonym">adk</name>
    <name evidence="8" type="ORF">Q31a_09120</name>
</gene>
<name>A0A518G1Y2_9BACT</name>
<keyword evidence="2 5" id="KW-0545">Nucleotide biosynthesis</keyword>
<dbReference type="NCBIfam" id="NF011100">
    <property type="entry name" value="PRK14527.1"/>
    <property type="match status" value="1"/>
</dbReference>
<evidence type="ECO:0000256" key="1">
    <source>
        <dbReference type="ARBA" id="ARBA00022679"/>
    </source>
</evidence>
<dbReference type="PRINTS" id="PR00094">
    <property type="entry name" value="ADENYLTKNASE"/>
</dbReference>
<sequence>MRIIFIGPPGAGKGTQAKLLLSWLGIPQLSTGDMLREVMQQDTALTRWIARNLNAGNLAPDHLVMRIVAERLNEADCRHGCLFDGFPRTLVQAQLLDEHLARSFDQVDVVLALTVDPEMLVNRLLRRAETEDRADDNIETIQRRLLVYQEQTAPLLDYYGQRQQLVTVDGMQAPEKVFQAIQIAIQEHRTAQN</sequence>
<dbReference type="OrthoDB" id="9805030at2"/>
<feature type="binding site" evidence="5">
    <location>
        <begin position="85"/>
        <end position="88"/>
    </location>
    <ligand>
        <name>AMP</name>
        <dbReference type="ChEBI" id="CHEBI:456215"/>
    </ligand>
</feature>
<evidence type="ECO:0000256" key="7">
    <source>
        <dbReference type="RuleBase" id="RU003331"/>
    </source>
</evidence>
<evidence type="ECO:0000256" key="3">
    <source>
        <dbReference type="ARBA" id="ARBA00022741"/>
    </source>
</evidence>